<dbReference type="EMBL" id="SLXA01000006">
    <property type="protein sequence ID" value="TCO84598.1"/>
    <property type="molecule type" value="Genomic_DNA"/>
</dbReference>
<feature type="transmembrane region" description="Helical" evidence="1">
    <location>
        <begin position="134"/>
        <end position="153"/>
    </location>
</feature>
<feature type="transmembrane region" description="Helical" evidence="1">
    <location>
        <begin position="235"/>
        <end position="258"/>
    </location>
</feature>
<evidence type="ECO:0000256" key="1">
    <source>
        <dbReference type="SAM" id="Phobius"/>
    </source>
</evidence>
<feature type="transmembrane region" description="Helical" evidence="1">
    <location>
        <begin position="827"/>
        <end position="847"/>
    </location>
</feature>
<reference evidence="2 3" key="1">
    <citation type="submission" date="2019-03" db="EMBL/GenBank/DDBJ databases">
        <title>Genomic Encyclopedia of Type Strains, Phase IV (KMG-IV): sequencing the most valuable type-strain genomes for metagenomic binning, comparative biology and taxonomic classification.</title>
        <authorList>
            <person name="Goeker M."/>
        </authorList>
    </citation>
    <scope>NUCLEOTIDE SEQUENCE [LARGE SCALE GENOMIC DNA]</scope>
    <source>
        <strain evidence="2 3">DSM 28559</strain>
    </source>
</reference>
<feature type="transmembrane region" description="Helical" evidence="1">
    <location>
        <begin position="410"/>
        <end position="431"/>
    </location>
</feature>
<keyword evidence="1" id="KW-0472">Membrane</keyword>
<evidence type="ECO:0000313" key="2">
    <source>
        <dbReference type="EMBL" id="TCO84598.1"/>
    </source>
</evidence>
<organism evidence="2 3">
    <name type="scientific">Frisingicoccus caecimuris</name>
    <dbReference type="NCBI Taxonomy" id="1796636"/>
    <lineage>
        <taxon>Bacteria</taxon>
        <taxon>Bacillati</taxon>
        <taxon>Bacillota</taxon>
        <taxon>Clostridia</taxon>
        <taxon>Lachnospirales</taxon>
        <taxon>Lachnospiraceae</taxon>
        <taxon>Frisingicoccus</taxon>
    </lineage>
</organism>
<dbReference type="AlphaFoldDB" id="A0A4R2LD64"/>
<name>A0A4R2LD64_9FIRM</name>
<feature type="transmembrane region" description="Helical" evidence="1">
    <location>
        <begin position="355"/>
        <end position="372"/>
    </location>
</feature>
<sequence length="864" mass="99304">MRGKTKFWFHKNIWYILAFIIPFVVAVTTFICQGMWPFGDRGISIIDSYHQYVPFFSELQYKWRHLDSLLYSWNGGLGMNFWAVVAYYLASPLNLLLLIFPKSMVMECFSFIYFIKIGLTGVSFAYFLRKRFHHYGFAVTVFGCGYALSSFVIGYAWNIMWLDCIVLFPMVMLGIHRLIHEGRGWLYGASLALCIFTNYYISIMICIFACLDVLMEVSCARKVGAGKKFRRMLGFAGYSLLGGAFGAVMLLPTVYALMASQSASSSFPSTLKFYHNIFELLCQQFTAVEPTCLEGNFNLYCGVSMLLLVPMYLFNKKTETREKIVRMLVTVFLLVSLNTNYLAYIWHGFHFPNGLPGRFSFIYIFMLLMMGYEGYRHRKDCSKWAAILPAAGWLAFLGYSWWSGRVELEMYTWIINIVLLVLYGVWFTLICGPVKKKLFLEIGLLAVMMIEACAYGAFGLCMNGTVNRKDYYSDQKAVNQLRKIIEEREGENFYRAELEERRGRNDVTWHHLPGMSLFSSTANAGVDHLAKRLGFYAVTNKYSYQGATPETDAFLNIDYLISSHEKDRIRTFDRIDTAENRYLYQNHCALGLGFMVSENILQWDYEKTNPFEVMNQLTMSSTGEELRPYRYFGLPEWTAEGCELTTDSWADWSYTAEDGVDGTVTYVYTSEKSQDLYMYFKAAHCTKVEVMRAQESKSYSDEDGHIFYVGQVEAGETVTLIFHLDDTYDKGNIKLIAAEHDMDVFYQIYDKLKEQRWVTDKVTSTSLSGNITAVQDGVMFTSIPYDRGWTITVDGERVEPEKIADAFIGISLSEGEHRIEMKYCPEGFIPGLVLTCVAGILFILMYMKEKSDMNHCENMENILA</sequence>
<feature type="transmembrane region" description="Helical" evidence="1">
    <location>
        <begin position="185"/>
        <end position="214"/>
    </location>
</feature>
<feature type="transmembrane region" description="Helical" evidence="1">
    <location>
        <begin position="297"/>
        <end position="315"/>
    </location>
</feature>
<comment type="caution">
    <text evidence="2">The sequence shown here is derived from an EMBL/GenBank/DDBJ whole genome shotgun (WGS) entry which is preliminary data.</text>
</comment>
<gene>
    <name evidence="2" type="ORF">EV212_10625</name>
</gene>
<dbReference type="RefSeq" id="WP_132091174.1">
    <property type="nucleotide sequence ID" value="NZ_JANKAQ010000008.1"/>
</dbReference>
<keyword evidence="3" id="KW-1185">Reference proteome</keyword>
<dbReference type="PANTHER" id="PTHR38454:SF1">
    <property type="entry name" value="INTEGRAL MEMBRANE PROTEIN"/>
    <property type="match status" value="1"/>
</dbReference>
<feature type="transmembrane region" description="Helical" evidence="1">
    <location>
        <begin position="384"/>
        <end position="404"/>
    </location>
</feature>
<protein>
    <submittedName>
        <fullName evidence="2">Putative membrane protein YfhO</fullName>
    </submittedName>
</protein>
<evidence type="ECO:0000313" key="3">
    <source>
        <dbReference type="Proteomes" id="UP000295711"/>
    </source>
</evidence>
<feature type="transmembrane region" description="Helical" evidence="1">
    <location>
        <begin position="327"/>
        <end position="349"/>
    </location>
</feature>
<feature type="transmembrane region" description="Helical" evidence="1">
    <location>
        <begin position="79"/>
        <end position="99"/>
    </location>
</feature>
<dbReference type="InterPro" id="IPR018580">
    <property type="entry name" value="Uncharacterised_YfhO"/>
</dbReference>
<feature type="transmembrane region" description="Helical" evidence="1">
    <location>
        <begin position="12"/>
        <end position="36"/>
    </location>
</feature>
<dbReference type="Pfam" id="PF09586">
    <property type="entry name" value="YfhO"/>
    <property type="match status" value="1"/>
</dbReference>
<proteinExistence type="predicted"/>
<dbReference type="PANTHER" id="PTHR38454">
    <property type="entry name" value="INTEGRAL MEMBRANE PROTEIN-RELATED"/>
    <property type="match status" value="1"/>
</dbReference>
<accession>A0A4R2LD64</accession>
<keyword evidence="1" id="KW-0812">Transmembrane</keyword>
<keyword evidence="1" id="KW-1133">Transmembrane helix</keyword>
<feature type="transmembrane region" description="Helical" evidence="1">
    <location>
        <begin position="111"/>
        <end position="128"/>
    </location>
</feature>
<dbReference type="OrthoDB" id="9815466at2"/>
<feature type="transmembrane region" description="Helical" evidence="1">
    <location>
        <begin position="438"/>
        <end position="458"/>
    </location>
</feature>
<dbReference type="Proteomes" id="UP000295711">
    <property type="component" value="Unassembled WGS sequence"/>
</dbReference>
<feature type="transmembrane region" description="Helical" evidence="1">
    <location>
        <begin position="160"/>
        <end position="179"/>
    </location>
</feature>